<dbReference type="Proteomes" id="UP000075714">
    <property type="component" value="Unassembled WGS sequence"/>
</dbReference>
<evidence type="ECO:0000313" key="3">
    <source>
        <dbReference type="Proteomes" id="UP000075714"/>
    </source>
</evidence>
<keyword evidence="3" id="KW-1185">Reference proteome</keyword>
<feature type="compositionally biased region" description="Low complexity" evidence="1">
    <location>
        <begin position="101"/>
        <end position="110"/>
    </location>
</feature>
<sequence>MPPPPAILDGSQYRLLGVVTWGALCAGLHLANAVLQPRHLMEDYLIREGLLSPEVARRREGTLRAQGDGVARGLDERAQDVMYESLAIRERELRELNTRLAAGRGAPGAPIMQQQPWPRPGASAAAAGSAASRDAAGEGEDAGDAVSDDDPGYVAWLRSSGMDAEALLQPSSPPPQPQQPLQQGRQPDQEGSGDEPATAAAGTEGGTSAANKKRRSWSEWLRSWRQGGKGSSQ</sequence>
<evidence type="ECO:0000313" key="2">
    <source>
        <dbReference type="EMBL" id="KXZ55428.1"/>
    </source>
</evidence>
<reference evidence="3" key="1">
    <citation type="journal article" date="2016" name="Nat. Commun.">
        <title>The Gonium pectorale genome demonstrates co-option of cell cycle regulation during the evolution of multicellularity.</title>
        <authorList>
            <person name="Hanschen E.R."/>
            <person name="Marriage T.N."/>
            <person name="Ferris P.J."/>
            <person name="Hamaji T."/>
            <person name="Toyoda A."/>
            <person name="Fujiyama A."/>
            <person name="Neme R."/>
            <person name="Noguchi H."/>
            <person name="Minakuchi Y."/>
            <person name="Suzuki M."/>
            <person name="Kawai-Toyooka H."/>
            <person name="Smith D.R."/>
            <person name="Sparks H."/>
            <person name="Anderson J."/>
            <person name="Bakaric R."/>
            <person name="Luria V."/>
            <person name="Karger A."/>
            <person name="Kirschner M.W."/>
            <person name="Durand P.M."/>
            <person name="Michod R.E."/>
            <person name="Nozaki H."/>
            <person name="Olson B.J."/>
        </authorList>
    </citation>
    <scope>NUCLEOTIDE SEQUENCE [LARGE SCALE GENOMIC DNA]</scope>
    <source>
        <strain evidence="3">NIES-2863</strain>
    </source>
</reference>
<evidence type="ECO:0000256" key="1">
    <source>
        <dbReference type="SAM" id="MobiDB-lite"/>
    </source>
</evidence>
<organism evidence="2 3">
    <name type="scientific">Gonium pectorale</name>
    <name type="common">Green alga</name>
    <dbReference type="NCBI Taxonomy" id="33097"/>
    <lineage>
        <taxon>Eukaryota</taxon>
        <taxon>Viridiplantae</taxon>
        <taxon>Chlorophyta</taxon>
        <taxon>core chlorophytes</taxon>
        <taxon>Chlorophyceae</taxon>
        <taxon>CS clade</taxon>
        <taxon>Chlamydomonadales</taxon>
        <taxon>Volvocaceae</taxon>
        <taxon>Gonium</taxon>
    </lineage>
</organism>
<feature type="compositionally biased region" description="Low complexity" evidence="1">
    <location>
        <begin position="197"/>
        <end position="210"/>
    </location>
</feature>
<gene>
    <name evidence="2" type="ORF">GPECTOR_3g79</name>
</gene>
<accession>A0A150H0M8</accession>
<protein>
    <submittedName>
        <fullName evidence="2">Uncharacterized protein</fullName>
    </submittedName>
</protein>
<feature type="compositionally biased region" description="Low complexity" evidence="1">
    <location>
        <begin position="120"/>
        <end position="134"/>
    </location>
</feature>
<dbReference type="AlphaFoldDB" id="A0A150H0M8"/>
<dbReference type="EMBL" id="LSYV01000004">
    <property type="protein sequence ID" value="KXZ55428.1"/>
    <property type="molecule type" value="Genomic_DNA"/>
</dbReference>
<name>A0A150H0M8_GONPE</name>
<feature type="compositionally biased region" description="Acidic residues" evidence="1">
    <location>
        <begin position="137"/>
        <end position="151"/>
    </location>
</feature>
<dbReference type="OrthoDB" id="541458at2759"/>
<proteinExistence type="predicted"/>
<feature type="region of interest" description="Disordered" evidence="1">
    <location>
        <begin position="101"/>
        <end position="233"/>
    </location>
</feature>
<comment type="caution">
    <text evidence="2">The sequence shown here is derived from an EMBL/GenBank/DDBJ whole genome shotgun (WGS) entry which is preliminary data.</text>
</comment>